<feature type="transmembrane region" description="Helical" evidence="6">
    <location>
        <begin position="132"/>
        <end position="150"/>
    </location>
</feature>
<feature type="transmembrane region" description="Helical" evidence="6">
    <location>
        <begin position="247"/>
        <end position="272"/>
    </location>
</feature>
<proteinExistence type="predicted"/>
<dbReference type="RefSeq" id="WP_079687992.1">
    <property type="nucleotide sequence ID" value="NZ_FUZU01000002.1"/>
</dbReference>
<keyword evidence="2" id="KW-1003">Cell membrane</keyword>
<evidence type="ECO:0000313" key="8">
    <source>
        <dbReference type="Proteomes" id="UP000190961"/>
    </source>
</evidence>
<gene>
    <name evidence="7" type="ORF">SAMN05660236_3475</name>
</gene>
<feature type="transmembrane region" description="Helical" evidence="6">
    <location>
        <begin position="100"/>
        <end position="120"/>
    </location>
</feature>
<dbReference type="Pfam" id="PF02690">
    <property type="entry name" value="Na_Pi_cotrans"/>
    <property type="match status" value="2"/>
</dbReference>
<feature type="transmembrane region" description="Helical" evidence="6">
    <location>
        <begin position="353"/>
        <end position="373"/>
    </location>
</feature>
<accession>A0A1T5LLT2</accession>
<reference evidence="7 8" key="1">
    <citation type="submission" date="2017-02" db="EMBL/GenBank/DDBJ databases">
        <authorList>
            <person name="Peterson S.W."/>
        </authorList>
    </citation>
    <scope>NUCLEOTIDE SEQUENCE [LARGE SCALE GENOMIC DNA]</scope>
    <source>
        <strain evidence="7 8">DSM 25262</strain>
    </source>
</reference>
<evidence type="ECO:0000256" key="3">
    <source>
        <dbReference type="ARBA" id="ARBA00022692"/>
    </source>
</evidence>
<feature type="transmembrane region" description="Helical" evidence="6">
    <location>
        <begin position="78"/>
        <end position="94"/>
    </location>
</feature>
<evidence type="ECO:0000256" key="6">
    <source>
        <dbReference type="SAM" id="Phobius"/>
    </source>
</evidence>
<feature type="transmembrane region" description="Helical" evidence="6">
    <location>
        <begin position="310"/>
        <end position="333"/>
    </location>
</feature>
<organism evidence="7 8">
    <name type="scientific">Ohtaekwangia koreensis</name>
    <dbReference type="NCBI Taxonomy" id="688867"/>
    <lineage>
        <taxon>Bacteria</taxon>
        <taxon>Pseudomonadati</taxon>
        <taxon>Bacteroidota</taxon>
        <taxon>Cytophagia</taxon>
        <taxon>Cytophagales</taxon>
        <taxon>Fulvivirgaceae</taxon>
        <taxon>Ohtaekwangia</taxon>
    </lineage>
</organism>
<evidence type="ECO:0000256" key="2">
    <source>
        <dbReference type="ARBA" id="ARBA00022475"/>
    </source>
</evidence>
<dbReference type="OrthoDB" id="9763003at2"/>
<evidence type="ECO:0000256" key="1">
    <source>
        <dbReference type="ARBA" id="ARBA00004651"/>
    </source>
</evidence>
<evidence type="ECO:0000313" key="7">
    <source>
        <dbReference type="EMBL" id="SKC76834.1"/>
    </source>
</evidence>
<dbReference type="GO" id="GO:0005436">
    <property type="term" value="F:sodium:phosphate symporter activity"/>
    <property type="evidence" value="ECO:0007669"/>
    <property type="project" value="InterPro"/>
</dbReference>
<feature type="transmembrane region" description="Helical" evidence="6">
    <location>
        <begin position="51"/>
        <end position="71"/>
    </location>
</feature>
<comment type="subcellular location">
    <subcellularLocation>
        <location evidence="1">Cell membrane</location>
        <topology evidence="1">Multi-pass membrane protein</topology>
    </subcellularLocation>
</comment>
<dbReference type="STRING" id="688867.SAMN05660236_3475"/>
<evidence type="ECO:0000256" key="4">
    <source>
        <dbReference type="ARBA" id="ARBA00022989"/>
    </source>
</evidence>
<keyword evidence="4 6" id="KW-1133">Transmembrane helix</keyword>
<dbReference type="PANTHER" id="PTHR10010">
    <property type="entry name" value="SOLUTE CARRIER FAMILY 34 SODIUM PHOSPHATE , MEMBER 2-RELATED"/>
    <property type="match status" value="1"/>
</dbReference>
<dbReference type="InterPro" id="IPR003841">
    <property type="entry name" value="Na/Pi_transpt"/>
</dbReference>
<keyword evidence="8" id="KW-1185">Reference proteome</keyword>
<dbReference type="AlphaFoldDB" id="A0A1T5LLT2"/>
<dbReference type="NCBIfam" id="NF037997">
    <property type="entry name" value="Na_Pi_symport"/>
    <property type="match status" value="2"/>
</dbReference>
<keyword evidence="3 6" id="KW-0812">Transmembrane</keyword>
<dbReference type="GO" id="GO:0044341">
    <property type="term" value="P:sodium-dependent phosphate transport"/>
    <property type="evidence" value="ECO:0007669"/>
    <property type="project" value="InterPro"/>
</dbReference>
<feature type="transmembrane region" description="Helical" evidence="6">
    <location>
        <begin position="284"/>
        <end position="304"/>
    </location>
</feature>
<feature type="transmembrane region" description="Helical" evidence="6">
    <location>
        <begin position="197"/>
        <end position="219"/>
    </location>
</feature>
<sequence>METTPLTDPNKKIWSNLRIVLYILGALILFLFALDLLTSSLQHLGGNVAETILLATSNPFAGLFIGLLITAMLQSSSTTTSLVVAFVASGAITLESAIPIIMGANVGTTITSMIVSLGFISRKKEFRRAVSAGSYHVFFNILTVVVLFPLEYYYGFLSNISSHIAGYFFTPSALVVEKEISHSWSGFWPFTDFLQRIIPSSFILTILALALLFSSILIFRRLISNLLKAKSPEVFSRFFFKNQIKSFSWGLLTTAAIRSSTITTSVVVPIVGKKIASLKQAAPFIMGANVGTTITAFIAATLNANTSSTISIAIAHFLFNIIGVLLFFPIPVLRKLPMELANGLGKLTLKYRLVGFLFLLLTFFFIPFSLIYFNQDSIQTYHLTYEKNEANDPSSYYRIVARINKRKQSGEWSQYQGKESITGEEPSLIYPVSVKNTTLFVGDKMFLLDRPGFCWDGTDDQGQYNACIDRIVKRLDLSSYTFDSVYVCSVKYQKSSDSTTHRYFISAPLKLMLQHEVIQHDSVTVTREKLVGFEHQ</sequence>
<dbReference type="GO" id="GO:0005886">
    <property type="term" value="C:plasma membrane"/>
    <property type="evidence" value="ECO:0007669"/>
    <property type="project" value="UniProtKB-SubCell"/>
</dbReference>
<keyword evidence="5 6" id="KW-0472">Membrane</keyword>
<feature type="transmembrane region" description="Helical" evidence="6">
    <location>
        <begin position="19"/>
        <end position="39"/>
    </location>
</feature>
<evidence type="ECO:0000256" key="5">
    <source>
        <dbReference type="ARBA" id="ARBA00023136"/>
    </source>
</evidence>
<dbReference type="EMBL" id="FUZU01000002">
    <property type="protein sequence ID" value="SKC76834.1"/>
    <property type="molecule type" value="Genomic_DNA"/>
</dbReference>
<dbReference type="Proteomes" id="UP000190961">
    <property type="component" value="Unassembled WGS sequence"/>
</dbReference>
<protein>
    <submittedName>
        <fullName evidence="7">Solute carrier family 34 (Sodium-dependent phosphate cotransporter)</fullName>
    </submittedName>
</protein>
<dbReference type="PANTHER" id="PTHR10010:SF46">
    <property type="entry name" value="SODIUM-DEPENDENT PHOSPHATE TRANSPORT PROTEIN 2B"/>
    <property type="match status" value="1"/>
</dbReference>
<name>A0A1T5LLT2_9BACT</name>